<keyword evidence="3" id="KW-1185">Reference proteome</keyword>
<evidence type="ECO:0000313" key="2">
    <source>
        <dbReference type="EMBL" id="KAF2670568.1"/>
    </source>
</evidence>
<dbReference type="PANTHER" id="PTHR35605:SF1">
    <property type="entry name" value="ECP2 EFFECTOR PROTEIN DOMAIN-CONTAINING PROTEIN-RELATED"/>
    <property type="match status" value="1"/>
</dbReference>
<sequence>MLSPFYVAIALMIRFSQLVIANPTVAADGMEAYKRNLEVGTYDLIDTDCDRPQWGTMTARGVSDAIDYLRGIQGTWTRAGGDNHCDRVSCSWNTGVFLCSTSSDEITHTWSEVADMFVEIQRKCGIGHVGQATVADFMVLAEGQDC</sequence>
<protein>
    <recommendedName>
        <fullName evidence="4">Ecp2 effector protein domain-containing protein</fullName>
    </recommendedName>
</protein>
<dbReference type="EMBL" id="MU004234">
    <property type="protein sequence ID" value="KAF2670568.1"/>
    <property type="molecule type" value="Genomic_DNA"/>
</dbReference>
<keyword evidence="1" id="KW-0732">Signal</keyword>
<evidence type="ECO:0000256" key="1">
    <source>
        <dbReference type="SAM" id="SignalP"/>
    </source>
</evidence>
<evidence type="ECO:0008006" key="4">
    <source>
        <dbReference type="Google" id="ProtNLM"/>
    </source>
</evidence>
<dbReference type="AlphaFoldDB" id="A0A6A6UHK0"/>
<evidence type="ECO:0000313" key="3">
    <source>
        <dbReference type="Proteomes" id="UP000799302"/>
    </source>
</evidence>
<dbReference type="OrthoDB" id="3552888at2759"/>
<gene>
    <name evidence="2" type="ORF">BT63DRAFT_454754</name>
</gene>
<name>A0A6A6UHK0_9PEZI</name>
<feature type="chain" id="PRO_5025612114" description="Ecp2 effector protein domain-containing protein" evidence="1">
    <location>
        <begin position="22"/>
        <end position="146"/>
    </location>
</feature>
<proteinExistence type="predicted"/>
<accession>A0A6A6UHK0</accession>
<feature type="signal peptide" evidence="1">
    <location>
        <begin position="1"/>
        <end position="21"/>
    </location>
</feature>
<organism evidence="2 3">
    <name type="scientific">Microthyrium microscopicum</name>
    <dbReference type="NCBI Taxonomy" id="703497"/>
    <lineage>
        <taxon>Eukaryota</taxon>
        <taxon>Fungi</taxon>
        <taxon>Dikarya</taxon>
        <taxon>Ascomycota</taxon>
        <taxon>Pezizomycotina</taxon>
        <taxon>Dothideomycetes</taxon>
        <taxon>Dothideomycetes incertae sedis</taxon>
        <taxon>Microthyriales</taxon>
        <taxon>Microthyriaceae</taxon>
        <taxon>Microthyrium</taxon>
    </lineage>
</organism>
<reference evidence="2" key="1">
    <citation type="journal article" date="2020" name="Stud. Mycol.">
        <title>101 Dothideomycetes genomes: a test case for predicting lifestyles and emergence of pathogens.</title>
        <authorList>
            <person name="Haridas S."/>
            <person name="Albert R."/>
            <person name="Binder M."/>
            <person name="Bloem J."/>
            <person name="Labutti K."/>
            <person name="Salamov A."/>
            <person name="Andreopoulos B."/>
            <person name="Baker S."/>
            <person name="Barry K."/>
            <person name="Bills G."/>
            <person name="Bluhm B."/>
            <person name="Cannon C."/>
            <person name="Castanera R."/>
            <person name="Culley D."/>
            <person name="Daum C."/>
            <person name="Ezra D."/>
            <person name="Gonzalez J."/>
            <person name="Henrissat B."/>
            <person name="Kuo A."/>
            <person name="Liang C."/>
            <person name="Lipzen A."/>
            <person name="Lutzoni F."/>
            <person name="Magnuson J."/>
            <person name="Mondo S."/>
            <person name="Nolan M."/>
            <person name="Ohm R."/>
            <person name="Pangilinan J."/>
            <person name="Park H.-J."/>
            <person name="Ramirez L."/>
            <person name="Alfaro M."/>
            <person name="Sun H."/>
            <person name="Tritt A."/>
            <person name="Yoshinaga Y."/>
            <person name="Zwiers L.-H."/>
            <person name="Turgeon B."/>
            <person name="Goodwin S."/>
            <person name="Spatafora J."/>
            <person name="Crous P."/>
            <person name="Grigoriev I."/>
        </authorList>
    </citation>
    <scope>NUCLEOTIDE SEQUENCE</scope>
    <source>
        <strain evidence="2">CBS 115976</strain>
    </source>
</reference>
<dbReference type="Proteomes" id="UP000799302">
    <property type="component" value="Unassembled WGS sequence"/>
</dbReference>
<dbReference type="PANTHER" id="PTHR35605">
    <property type="entry name" value="ECP2 EFFECTOR PROTEIN DOMAIN-CONTAINING PROTEIN-RELATED"/>
    <property type="match status" value="1"/>
</dbReference>